<dbReference type="NCBIfam" id="TIGR01668">
    <property type="entry name" value="YqeG_hyp_ppase"/>
    <property type="match status" value="1"/>
</dbReference>
<evidence type="ECO:0000313" key="8">
    <source>
        <dbReference type="Proteomes" id="UP000290289"/>
    </source>
</evidence>
<dbReference type="Pfam" id="PF00139">
    <property type="entry name" value="Lectin_legB"/>
    <property type="match status" value="1"/>
</dbReference>
<dbReference type="InterPro" id="IPR010021">
    <property type="entry name" value="PGPP1/Gep4"/>
</dbReference>
<evidence type="ECO:0000256" key="5">
    <source>
        <dbReference type="SAM" id="MobiDB-lite"/>
    </source>
</evidence>
<dbReference type="GO" id="GO:0030246">
    <property type="term" value="F:carbohydrate binding"/>
    <property type="evidence" value="ECO:0007669"/>
    <property type="project" value="UniProtKB-KW"/>
</dbReference>
<feature type="compositionally biased region" description="Basic and acidic residues" evidence="5">
    <location>
        <begin position="317"/>
        <end position="330"/>
    </location>
</feature>
<organism evidence="7 8">
    <name type="scientific">Malus domestica</name>
    <name type="common">Apple</name>
    <name type="synonym">Pyrus malus</name>
    <dbReference type="NCBI Taxonomy" id="3750"/>
    <lineage>
        <taxon>Eukaryota</taxon>
        <taxon>Viridiplantae</taxon>
        <taxon>Streptophyta</taxon>
        <taxon>Embryophyta</taxon>
        <taxon>Tracheophyta</taxon>
        <taxon>Spermatophyta</taxon>
        <taxon>Magnoliopsida</taxon>
        <taxon>eudicotyledons</taxon>
        <taxon>Gunneridae</taxon>
        <taxon>Pentapetalae</taxon>
        <taxon>rosids</taxon>
        <taxon>fabids</taxon>
        <taxon>Rosales</taxon>
        <taxon>Rosaceae</taxon>
        <taxon>Amygdaloideae</taxon>
        <taxon>Maleae</taxon>
        <taxon>Malus</taxon>
    </lineage>
</organism>
<dbReference type="SUPFAM" id="SSF49899">
    <property type="entry name" value="Concanavalin A-like lectins/glucanases"/>
    <property type="match status" value="2"/>
</dbReference>
<dbReference type="PROSITE" id="PS01034">
    <property type="entry name" value="GH16_1"/>
    <property type="match status" value="1"/>
</dbReference>
<protein>
    <recommendedName>
        <fullName evidence="6">GH16 domain-containing protein</fullName>
    </recommendedName>
</protein>
<dbReference type="InterPro" id="IPR001220">
    <property type="entry name" value="Legume_lectin_dom"/>
</dbReference>
<dbReference type="InterPro" id="IPR027706">
    <property type="entry name" value="PGP_Pase"/>
</dbReference>
<feature type="compositionally biased region" description="Polar residues" evidence="5">
    <location>
        <begin position="348"/>
        <end position="359"/>
    </location>
</feature>
<comment type="similarity">
    <text evidence="1">Belongs to the leguminous lectin family.</text>
</comment>
<dbReference type="InterPro" id="IPR006549">
    <property type="entry name" value="HAD-SF_hydro_IIIA"/>
</dbReference>
<dbReference type="NCBIfam" id="TIGR01662">
    <property type="entry name" value="HAD-SF-IIIA"/>
    <property type="match status" value="1"/>
</dbReference>
<dbReference type="InterPro" id="IPR013320">
    <property type="entry name" value="ConA-like_dom_sf"/>
</dbReference>
<evidence type="ECO:0000313" key="7">
    <source>
        <dbReference type="EMBL" id="RXH67694.1"/>
    </source>
</evidence>
<keyword evidence="8" id="KW-1185">Reference proteome</keyword>
<evidence type="ECO:0000256" key="1">
    <source>
        <dbReference type="ARBA" id="ARBA00007606"/>
    </source>
</evidence>
<evidence type="ECO:0000259" key="6">
    <source>
        <dbReference type="PROSITE" id="PS51762"/>
    </source>
</evidence>
<dbReference type="InterPro" id="IPR023214">
    <property type="entry name" value="HAD_sf"/>
</dbReference>
<dbReference type="EMBL" id="RDQH01000343">
    <property type="protein sequence ID" value="RXH67694.1"/>
    <property type="molecule type" value="Genomic_DNA"/>
</dbReference>
<comment type="caution">
    <text evidence="7">The sequence shown here is derived from an EMBL/GenBank/DDBJ whole genome shotgun (WGS) entry which is preliminary data.</text>
</comment>
<evidence type="ECO:0000256" key="2">
    <source>
        <dbReference type="ARBA" id="ARBA00022734"/>
    </source>
</evidence>
<feature type="compositionally biased region" description="Basic and acidic residues" evidence="5">
    <location>
        <begin position="362"/>
        <end position="373"/>
    </location>
</feature>
<dbReference type="Gene3D" id="3.40.50.1000">
    <property type="entry name" value="HAD superfamily/HAD-like"/>
    <property type="match status" value="1"/>
</dbReference>
<evidence type="ECO:0000256" key="3">
    <source>
        <dbReference type="ARBA" id="ARBA00022801"/>
    </source>
</evidence>
<dbReference type="STRING" id="3750.A0A498HBQ3"/>
<keyword evidence="2" id="KW-0430">Lectin</keyword>
<sequence length="683" mass="75845">MAASADNFYQDFDVTFGNGRAKILNGGQLLTLNLDQASGSGFKSKNEYLFGRIDMQIKLVPGNSAGTVTAYYVSSTTTYPLIILRRSTHDEIDFEFLGNVSGDPYTLHTNVFSQGKGNREQQFHLWFDPTKAFHTYSILESHSPKTSPCGFTQACGMQMTGQQEVALSRPIGLKLPSLPLTETSRPMLVLLAHHPPVPPLHLPIQWGTVHGRLKGSMQPAVTGFDGCNKSSWSTTTAMTLNVSHKASQRSAEDQEMQSTSSALLRKCSYPLPLNHFLFHFHHRHPRKTLNFLPVPPKPQTHSSNHCALSISHTNSCSREHQEQSQKHTNGDSDPYQNDLLFLQLKSSGDTEAASNQSPEAPNDERGRDQRESEADNSEGLLTNMWWADVKAALGQRFNFGAIVRSAMVLTKDKHLALPHVSVPDVRYIDWPELHRRGFKGVVFDKDNTITAPYSLTLWGPLGSSLEQCKSVFGPDIAVFSNSAGLYEYDHDGSKARELEGAIGIKVIRHRVKKPAGTSEEIEKHFGCKSSHLIMVGDRPFTDIVYGNQNGFLTILTEPLSLNEEPFIVRQDSLESSYDLSCRVRKLETSLVNHWFKKGLKPTSHRLLPDGKQCVKHPPPLAASSAQHLSIFNFSNNGNPDNNIFDVEFDVFANQEFQDPDDNHVGLDINSLTSNASSTTGFVC</sequence>
<dbReference type="GO" id="GO:0008962">
    <property type="term" value="F:phosphatidylglycerophosphatase activity"/>
    <property type="evidence" value="ECO:0007669"/>
    <property type="project" value="InterPro"/>
</dbReference>
<dbReference type="PANTHER" id="PTHR31062">
    <property type="entry name" value="XYLOGLUCAN ENDOTRANSGLUCOSYLASE/HYDROLASE PROTEIN 8-RELATED"/>
    <property type="match status" value="1"/>
</dbReference>
<dbReference type="PROSITE" id="PS51762">
    <property type="entry name" value="GH16_2"/>
    <property type="match status" value="1"/>
</dbReference>
<dbReference type="InterPro" id="IPR036412">
    <property type="entry name" value="HAD-like_sf"/>
</dbReference>
<gene>
    <name evidence="7" type="ORF">DVH24_027841</name>
</gene>
<name>A0A498HBQ3_MALDO</name>
<dbReference type="InterPro" id="IPR044791">
    <property type="entry name" value="Beta-glucanase/XTH"/>
</dbReference>
<feature type="domain" description="GH16" evidence="6">
    <location>
        <begin position="2"/>
        <end position="215"/>
    </location>
</feature>
<proteinExistence type="inferred from homology"/>
<reference evidence="7 8" key="1">
    <citation type="submission" date="2018-10" db="EMBL/GenBank/DDBJ databases">
        <title>A high-quality apple genome assembly.</title>
        <authorList>
            <person name="Hu J."/>
        </authorList>
    </citation>
    <scope>NUCLEOTIDE SEQUENCE [LARGE SCALE GENOMIC DNA]</scope>
    <source>
        <strain evidence="8">cv. HFTH1</strain>
        <tissue evidence="7">Young leaf</tissue>
    </source>
</reference>
<evidence type="ECO:0000256" key="4">
    <source>
        <dbReference type="ARBA" id="ARBA00023295"/>
    </source>
</evidence>
<dbReference type="AlphaFoldDB" id="A0A498HBQ3"/>
<dbReference type="InterPro" id="IPR000757">
    <property type="entry name" value="Beta-glucanase-like"/>
</dbReference>
<dbReference type="Proteomes" id="UP000290289">
    <property type="component" value="Chromosome 17"/>
</dbReference>
<keyword evidence="4" id="KW-0326">Glycosidase</keyword>
<dbReference type="Gene3D" id="2.60.120.200">
    <property type="match status" value="2"/>
</dbReference>
<dbReference type="GO" id="GO:0004553">
    <property type="term" value="F:hydrolase activity, hydrolyzing O-glycosyl compounds"/>
    <property type="evidence" value="ECO:0007669"/>
    <property type="project" value="InterPro"/>
</dbReference>
<keyword evidence="3" id="KW-0378">Hydrolase</keyword>
<dbReference type="GO" id="GO:0005975">
    <property type="term" value="P:carbohydrate metabolic process"/>
    <property type="evidence" value="ECO:0007669"/>
    <property type="project" value="InterPro"/>
</dbReference>
<dbReference type="FunFam" id="3.40.50.1000:FF:000148">
    <property type="entry name" value="Haloacid dehalogenase superfamily protein"/>
    <property type="match status" value="1"/>
</dbReference>
<accession>A0A498HBQ3</accession>
<dbReference type="SUPFAM" id="SSF56784">
    <property type="entry name" value="HAD-like"/>
    <property type="match status" value="1"/>
</dbReference>
<dbReference type="Pfam" id="PF00722">
    <property type="entry name" value="Glyco_hydro_16"/>
    <property type="match status" value="1"/>
</dbReference>
<dbReference type="Pfam" id="PF09419">
    <property type="entry name" value="PGP_phosphatase"/>
    <property type="match status" value="1"/>
</dbReference>
<feature type="region of interest" description="Disordered" evidence="5">
    <location>
        <begin position="348"/>
        <end position="376"/>
    </location>
</feature>
<dbReference type="InterPro" id="IPR008263">
    <property type="entry name" value="GH16_AS"/>
</dbReference>
<feature type="region of interest" description="Disordered" evidence="5">
    <location>
        <begin position="313"/>
        <end position="336"/>
    </location>
</feature>